<keyword evidence="1" id="KW-0614">Plasmid</keyword>
<protein>
    <submittedName>
        <fullName evidence="1">ATP-binding protein</fullName>
    </submittedName>
    <submittedName>
        <fullName evidence="2">Kinase</fullName>
    </submittedName>
</protein>
<evidence type="ECO:0000313" key="3">
    <source>
        <dbReference type="Proteomes" id="UP000548425"/>
    </source>
</evidence>
<keyword evidence="2" id="KW-0418">Kinase</keyword>
<geneLocation type="plasmid" evidence="1">
    <name>pALWED2.5</name>
</geneLocation>
<dbReference type="PANTHER" id="PTHR43883:SF1">
    <property type="entry name" value="GLUCONOKINASE"/>
    <property type="match status" value="1"/>
</dbReference>
<dbReference type="SUPFAM" id="SSF52540">
    <property type="entry name" value="P-loop containing nucleoside triphosphate hydrolases"/>
    <property type="match status" value="1"/>
</dbReference>
<dbReference type="EMBL" id="JACHLA010000033">
    <property type="protein sequence ID" value="MBB6364845.1"/>
    <property type="molecule type" value="Genomic_DNA"/>
</dbReference>
<reference evidence="1" key="1">
    <citation type="submission" date="2018-09" db="EMBL/GenBank/DDBJ databases">
        <title>Resistance of ancient and modern Acinetobacter lwoffii strains to heavy metals and arsenic revealed by genome analysis.</title>
        <authorList>
            <person name="Mindlin S."/>
            <person name="Petrenko A."/>
            <person name="Kurakov A."/>
            <person name="Beletsky A."/>
            <person name="Mardanov A."/>
            <person name="Petrova M."/>
        </authorList>
    </citation>
    <scope>NUCLEOTIDE SEQUENCE</scope>
    <source>
        <strain evidence="1">ED45-23</strain>
        <plasmid evidence="1">pALWED2.5</plasmid>
    </source>
</reference>
<keyword evidence="1" id="KW-0067">ATP-binding</keyword>
<reference evidence="2 3" key="2">
    <citation type="submission" date="2020-08" db="EMBL/GenBank/DDBJ databases">
        <title>Functional genomics of gut bacteria from endangered species of beetles.</title>
        <authorList>
            <person name="Carlos-Shanley C."/>
        </authorList>
    </citation>
    <scope>NUCLEOTIDE SEQUENCE [LARGE SCALE GENOMIC DNA]</scope>
    <source>
        <strain evidence="2 3">S00127</strain>
    </source>
</reference>
<name>A0A385H7M9_ACILW</name>
<gene>
    <name evidence="1" type="ORF">ABPAL_D0008</name>
    <name evidence="2" type="ORF">HNP34_003001</name>
</gene>
<sequence>MKNKRISPVLHLMCGLPGSGKTTLAKQLSKECNAVRFSPDEWLYNLGLDFYDDEIRIRVEKLQWQLAQELLKSGNSVILENGFWLKTERDSYRSIASEWGVTTKIHFLDMNLDELRNRIIERNKLCIPTVPLVNLDSLSKWAALFEPPVKEELL</sequence>
<dbReference type="RefSeq" id="WP_159373048.1">
    <property type="nucleotide sequence ID" value="NZ_CP032120.2"/>
</dbReference>
<dbReference type="EMBL" id="CP032120">
    <property type="protein sequence ID" value="AXX83801.1"/>
    <property type="molecule type" value="Genomic_DNA"/>
</dbReference>
<dbReference type="Pfam" id="PF13671">
    <property type="entry name" value="AAA_33"/>
    <property type="match status" value="1"/>
</dbReference>
<dbReference type="GO" id="GO:0016301">
    <property type="term" value="F:kinase activity"/>
    <property type="evidence" value="ECO:0007669"/>
    <property type="project" value="UniProtKB-KW"/>
</dbReference>
<dbReference type="PANTHER" id="PTHR43883">
    <property type="entry name" value="SLR0207 PROTEIN"/>
    <property type="match status" value="1"/>
</dbReference>
<keyword evidence="1" id="KW-0547">Nucleotide-binding</keyword>
<proteinExistence type="predicted"/>
<dbReference type="GO" id="GO:0005524">
    <property type="term" value="F:ATP binding"/>
    <property type="evidence" value="ECO:0007669"/>
    <property type="project" value="UniProtKB-KW"/>
</dbReference>
<organism evidence="1">
    <name type="scientific">Acinetobacter lwoffii</name>
    <dbReference type="NCBI Taxonomy" id="28090"/>
    <lineage>
        <taxon>Bacteria</taxon>
        <taxon>Pseudomonadati</taxon>
        <taxon>Pseudomonadota</taxon>
        <taxon>Gammaproteobacteria</taxon>
        <taxon>Moraxellales</taxon>
        <taxon>Moraxellaceae</taxon>
        <taxon>Acinetobacter</taxon>
    </lineage>
</organism>
<accession>A0A385H7M9</accession>
<evidence type="ECO:0000313" key="2">
    <source>
        <dbReference type="EMBL" id="MBB6364845.1"/>
    </source>
</evidence>
<evidence type="ECO:0000313" key="1">
    <source>
        <dbReference type="EMBL" id="AXX83801.1"/>
    </source>
</evidence>
<dbReference type="Gene3D" id="3.40.50.300">
    <property type="entry name" value="P-loop containing nucleotide triphosphate hydrolases"/>
    <property type="match status" value="1"/>
</dbReference>
<dbReference type="InterPro" id="IPR052732">
    <property type="entry name" value="Cell-binding_unc_protein"/>
</dbReference>
<dbReference type="AlphaFoldDB" id="A0A385H7M9"/>
<keyword evidence="2" id="KW-0808">Transferase</keyword>
<dbReference type="InterPro" id="IPR027417">
    <property type="entry name" value="P-loop_NTPase"/>
</dbReference>
<dbReference type="Proteomes" id="UP000548425">
    <property type="component" value="Unassembled WGS sequence"/>
</dbReference>